<dbReference type="Gene3D" id="2.60.40.420">
    <property type="entry name" value="Cupredoxins - blue copper proteins"/>
    <property type="match status" value="1"/>
</dbReference>
<reference evidence="4 5" key="1">
    <citation type="journal article" date="2013" name="J. Biotechnol.">
        <title>Establishment and interpretation of the genome sequence of the phytopathogenic fungus Rhizoctonia solani AG1-IB isolate 7/3/14.</title>
        <authorList>
            <person name="Wibberg D.W."/>
            <person name="Jelonek L.J."/>
            <person name="Rupp O.R."/>
            <person name="Hennig M.H."/>
            <person name="Eikmeyer F.E."/>
            <person name="Goesmann A.G."/>
            <person name="Hartmann A.H."/>
            <person name="Borriss R.B."/>
            <person name="Grosch R.G."/>
            <person name="Puehler A.P."/>
            <person name="Schlueter A.S."/>
        </authorList>
    </citation>
    <scope>NUCLEOTIDE SEQUENCE [LARGE SCALE GENOMIC DNA]</scope>
    <source>
        <strain evidence="5">AG1-IB / isolate 7/3/14</strain>
    </source>
</reference>
<organism evidence="4 5">
    <name type="scientific">Thanatephorus cucumeris (strain AG1-IB / isolate 7/3/14)</name>
    <name type="common">Lettuce bottom rot fungus</name>
    <name type="synonym">Rhizoctonia solani</name>
    <dbReference type="NCBI Taxonomy" id="1108050"/>
    <lineage>
        <taxon>Eukaryota</taxon>
        <taxon>Fungi</taxon>
        <taxon>Dikarya</taxon>
        <taxon>Basidiomycota</taxon>
        <taxon>Agaricomycotina</taxon>
        <taxon>Agaricomycetes</taxon>
        <taxon>Cantharellales</taxon>
        <taxon>Ceratobasidiaceae</taxon>
        <taxon>Rhizoctonia</taxon>
        <taxon>Rhizoctonia solani AG-1</taxon>
    </lineage>
</organism>
<dbReference type="InterPro" id="IPR011707">
    <property type="entry name" value="Cu-oxidase-like_N"/>
</dbReference>
<feature type="chain" id="PRO_5004063873" evidence="2">
    <location>
        <begin position="19"/>
        <end position="127"/>
    </location>
</feature>
<dbReference type="HOGENOM" id="CLU_1971984_0_0_1"/>
<feature type="domain" description="Plastocyanin-like" evidence="3">
    <location>
        <begin position="28"/>
        <end position="72"/>
    </location>
</feature>
<evidence type="ECO:0000259" key="3">
    <source>
        <dbReference type="Pfam" id="PF07732"/>
    </source>
</evidence>
<evidence type="ECO:0000256" key="1">
    <source>
        <dbReference type="ARBA" id="ARBA00010609"/>
    </source>
</evidence>
<evidence type="ECO:0000313" key="4">
    <source>
        <dbReference type="EMBL" id="CCO32770.1"/>
    </source>
</evidence>
<keyword evidence="2" id="KW-0732">Signal</keyword>
<feature type="signal peptide" evidence="2">
    <location>
        <begin position="1"/>
        <end position="18"/>
    </location>
</feature>
<evidence type="ECO:0000256" key="2">
    <source>
        <dbReference type="SAM" id="SignalP"/>
    </source>
</evidence>
<dbReference type="InterPro" id="IPR008972">
    <property type="entry name" value="Cupredoxin"/>
</dbReference>
<protein>
    <submittedName>
        <fullName evidence="4">Laccase-4</fullName>
    </submittedName>
</protein>
<evidence type="ECO:0000313" key="5">
    <source>
        <dbReference type="Proteomes" id="UP000012065"/>
    </source>
</evidence>
<dbReference type="Pfam" id="PF07732">
    <property type="entry name" value="Cu-oxidase_3"/>
    <property type="match status" value="1"/>
</dbReference>
<comment type="caution">
    <text evidence="4">The sequence shown here is derived from an EMBL/GenBank/DDBJ whole genome shotgun (WGS) entry which is preliminary data.</text>
</comment>
<dbReference type="Proteomes" id="UP000012065">
    <property type="component" value="Unassembled WGS sequence"/>
</dbReference>
<name>M5C1A6_THACB</name>
<comment type="similarity">
    <text evidence="1">Belongs to the multicopper oxidase family.</text>
</comment>
<sequence>MLYNSIFTGLVLSGFSLAANVPYNFRIRNVQAAPDGFQRSVVAVNGLVPGTLITANKGDTLLINVTNEATHGCQHEAFHNYPLAWFISSQDGFGGWTGFRDPMPDFPVQFVHLPNSARSADRNLLVP</sequence>
<proteinExistence type="inferred from homology"/>
<dbReference type="EMBL" id="CAOJ01010408">
    <property type="protein sequence ID" value="CCO32770.1"/>
    <property type="molecule type" value="Genomic_DNA"/>
</dbReference>
<dbReference type="GO" id="GO:0005507">
    <property type="term" value="F:copper ion binding"/>
    <property type="evidence" value="ECO:0007669"/>
    <property type="project" value="InterPro"/>
</dbReference>
<gene>
    <name evidence="4" type="primary">LCC4</name>
    <name evidence="4" type="ORF">BN14_06833</name>
</gene>
<dbReference type="AlphaFoldDB" id="M5C1A6"/>
<accession>M5C1A6</accession>
<dbReference type="SUPFAM" id="SSF49503">
    <property type="entry name" value="Cupredoxins"/>
    <property type="match status" value="1"/>
</dbReference>